<sequence>MPQMPAYQHTNTSGMMREGPPGAVMNGGGEGPYGYRSTNTPPALNRPAHPQQPRQNIHTQPPVHGQGRPLPGSTMPIASAKSRPATTAIVQAQNKPAHSMHSESPHAQTQIHTQQRQPPPQRNASQPPAQPTLPMSAPTVPDTAPATVPVTETMSGAQEEKHEASDMPAAELDTVMGETHTSENVSAEASVKNEVPADADTDMAGTVEAETTPSEGVTQSPAGESVLQPGERDDDEESNGMVIDDAVQESASVPDGAPVNEQLVAATVGESVVDTVPTRATSTGTHPVEGDTRPQSENAGTATQAAQPVVGNGTVEASRSALSGPQSAGVSTDITASVDKPPQEQLSGQAEDAEVDGMVLDSHVDKPYSTAAEAGSDNVIQPAVPSQVPDEVPAPAAQAPTTASMPQGMDIDSAPI</sequence>
<feature type="compositionally biased region" description="Polar residues" evidence="1">
    <location>
        <begin position="84"/>
        <end position="96"/>
    </location>
</feature>
<proteinExistence type="predicted"/>
<dbReference type="AlphaFoldDB" id="A0A0L0FW83"/>
<feature type="compositionally biased region" description="Low complexity" evidence="1">
    <location>
        <begin position="137"/>
        <end position="151"/>
    </location>
</feature>
<feature type="compositionally biased region" description="Polar residues" evidence="1">
    <location>
        <begin position="295"/>
        <end position="306"/>
    </location>
</feature>
<dbReference type="Proteomes" id="UP000054560">
    <property type="component" value="Unassembled WGS sequence"/>
</dbReference>
<gene>
    <name evidence="2" type="ORF">SARC_06583</name>
</gene>
<dbReference type="GeneID" id="25907087"/>
<evidence type="ECO:0000313" key="3">
    <source>
        <dbReference type="Proteomes" id="UP000054560"/>
    </source>
</evidence>
<accession>A0A0L0FW83</accession>
<evidence type="ECO:0000256" key="1">
    <source>
        <dbReference type="SAM" id="MobiDB-lite"/>
    </source>
</evidence>
<evidence type="ECO:0000313" key="2">
    <source>
        <dbReference type="EMBL" id="KNC81080.1"/>
    </source>
</evidence>
<feature type="compositionally biased region" description="Polar residues" evidence="1">
    <location>
        <begin position="209"/>
        <end position="222"/>
    </location>
</feature>
<dbReference type="RefSeq" id="XP_014154982.1">
    <property type="nucleotide sequence ID" value="XM_014299507.1"/>
</dbReference>
<name>A0A0L0FW83_9EUKA</name>
<dbReference type="EMBL" id="KQ242071">
    <property type="protein sequence ID" value="KNC81080.1"/>
    <property type="molecule type" value="Genomic_DNA"/>
</dbReference>
<feature type="compositionally biased region" description="Polar residues" evidence="1">
    <location>
        <begin position="105"/>
        <end position="127"/>
    </location>
</feature>
<feature type="region of interest" description="Disordered" evidence="1">
    <location>
        <begin position="1"/>
        <end position="352"/>
    </location>
</feature>
<feature type="compositionally biased region" description="Polar residues" evidence="1">
    <location>
        <begin position="315"/>
        <end position="335"/>
    </location>
</feature>
<feature type="region of interest" description="Disordered" evidence="1">
    <location>
        <begin position="369"/>
        <end position="416"/>
    </location>
</feature>
<keyword evidence="3" id="KW-1185">Reference proteome</keyword>
<feature type="compositionally biased region" description="Low complexity" evidence="1">
    <location>
        <begin position="393"/>
        <end position="403"/>
    </location>
</feature>
<reference evidence="2 3" key="1">
    <citation type="submission" date="2011-02" db="EMBL/GenBank/DDBJ databases">
        <title>The Genome Sequence of Sphaeroforma arctica JP610.</title>
        <authorList>
            <consortium name="The Broad Institute Genome Sequencing Platform"/>
            <person name="Russ C."/>
            <person name="Cuomo C."/>
            <person name="Young S.K."/>
            <person name="Zeng Q."/>
            <person name="Gargeya S."/>
            <person name="Alvarado L."/>
            <person name="Berlin A."/>
            <person name="Chapman S.B."/>
            <person name="Chen Z."/>
            <person name="Freedman E."/>
            <person name="Gellesch M."/>
            <person name="Goldberg J."/>
            <person name="Griggs A."/>
            <person name="Gujja S."/>
            <person name="Heilman E."/>
            <person name="Heiman D."/>
            <person name="Howarth C."/>
            <person name="Mehta T."/>
            <person name="Neiman D."/>
            <person name="Pearson M."/>
            <person name="Roberts A."/>
            <person name="Saif S."/>
            <person name="Shea T."/>
            <person name="Shenoy N."/>
            <person name="Sisk P."/>
            <person name="Stolte C."/>
            <person name="Sykes S."/>
            <person name="White J."/>
            <person name="Yandava C."/>
            <person name="Burger G."/>
            <person name="Gray M.W."/>
            <person name="Holland P.W.H."/>
            <person name="King N."/>
            <person name="Lang F.B.F."/>
            <person name="Roger A.J."/>
            <person name="Ruiz-Trillo I."/>
            <person name="Haas B."/>
            <person name="Nusbaum C."/>
            <person name="Birren B."/>
        </authorList>
    </citation>
    <scope>NUCLEOTIDE SEQUENCE [LARGE SCALE GENOMIC DNA]</scope>
    <source>
        <strain evidence="2 3">JP610</strain>
    </source>
</reference>
<organism evidence="2 3">
    <name type="scientific">Sphaeroforma arctica JP610</name>
    <dbReference type="NCBI Taxonomy" id="667725"/>
    <lineage>
        <taxon>Eukaryota</taxon>
        <taxon>Ichthyosporea</taxon>
        <taxon>Ichthyophonida</taxon>
        <taxon>Sphaeroforma</taxon>
    </lineage>
</organism>
<protein>
    <submittedName>
        <fullName evidence="2">Uncharacterized protein</fullName>
    </submittedName>
</protein>